<accession>A0ABQ6K4X1</accession>
<dbReference type="SUPFAM" id="SSF55347">
    <property type="entry name" value="Glyceraldehyde-3-phosphate dehydrogenase-like, C-terminal domain"/>
    <property type="match status" value="1"/>
</dbReference>
<organism evidence="1 2">
    <name type="scientific">Pseudolysinimonas kribbensis</name>
    <dbReference type="NCBI Taxonomy" id="433641"/>
    <lineage>
        <taxon>Bacteria</taxon>
        <taxon>Bacillati</taxon>
        <taxon>Actinomycetota</taxon>
        <taxon>Actinomycetes</taxon>
        <taxon>Micrococcales</taxon>
        <taxon>Microbacteriaceae</taxon>
        <taxon>Pseudolysinimonas</taxon>
    </lineage>
</organism>
<dbReference type="Gene3D" id="3.40.50.720">
    <property type="entry name" value="NAD(P)-binding Rossmann-like Domain"/>
    <property type="match status" value="1"/>
</dbReference>
<dbReference type="EMBL" id="BSVB01000001">
    <property type="protein sequence ID" value="GMA94771.1"/>
    <property type="molecule type" value="Genomic_DNA"/>
</dbReference>
<dbReference type="RefSeq" id="WP_284253663.1">
    <property type="nucleotide sequence ID" value="NZ_BSVB01000001.1"/>
</dbReference>
<sequence length="289" mass="29777">MDPADRRRGGARPRALLAGDLGVDLEVSEEPSTAAAGAVVCLRGAERIAFARFAAERGMPILLDKPTLDATAQVEELAAVAGDGIVMAGHHLSSHPGFTRALTAVRGAEIGLLRAVHADLVSGGGDRSPDGELRNLGVYLVELTRQTTGPADLTLQATATGAGDAWTFLGRTDREVVVSAHVSRAGAGEASPRSLRARLRLLGTHGSLIVDLAKPAIGLATTNATSTVPFVGESSVVAHLRRFARAIDGSVRVPAPADLVTLSRALDAIAASAATGDATPDLVTRKDDR</sequence>
<proteinExistence type="predicted"/>
<reference evidence="2" key="1">
    <citation type="journal article" date="2019" name="Int. J. Syst. Evol. Microbiol.">
        <title>The Global Catalogue of Microorganisms (GCM) 10K type strain sequencing project: providing services to taxonomists for standard genome sequencing and annotation.</title>
        <authorList>
            <consortium name="The Broad Institute Genomics Platform"/>
            <consortium name="The Broad Institute Genome Sequencing Center for Infectious Disease"/>
            <person name="Wu L."/>
            <person name="Ma J."/>
        </authorList>
    </citation>
    <scope>NUCLEOTIDE SEQUENCE [LARGE SCALE GENOMIC DNA]</scope>
    <source>
        <strain evidence="2">NBRC 108894</strain>
    </source>
</reference>
<comment type="caution">
    <text evidence="1">The sequence shown here is derived from an EMBL/GenBank/DDBJ whole genome shotgun (WGS) entry which is preliminary data.</text>
</comment>
<keyword evidence="2" id="KW-1185">Reference proteome</keyword>
<evidence type="ECO:0000313" key="2">
    <source>
        <dbReference type="Proteomes" id="UP001157034"/>
    </source>
</evidence>
<dbReference type="SUPFAM" id="SSF51735">
    <property type="entry name" value="NAD(P)-binding Rossmann-fold domains"/>
    <property type="match status" value="1"/>
</dbReference>
<evidence type="ECO:0000313" key="1">
    <source>
        <dbReference type="EMBL" id="GMA94771.1"/>
    </source>
</evidence>
<dbReference type="InterPro" id="IPR036291">
    <property type="entry name" value="NAD(P)-bd_dom_sf"/>
</dbReference>
<evidence type="ECO:0008006" key="3">
    <source>
        <dbReference type="Google" id="ProtNLM"/>
    </source>
</evidence>
<gene>
    <name evidence="1" type="ORF">GCM10025881_15950</name>
</gene>
<name>A0ABQ6K4X1_9MICO</name>
<dbReference type="Proteomes" id="UP001157034">
    <property type="component" value="Unassembled WGS sequence"/>
</dbReference>
<protein>
    <recommendedName>
        <fullName evidence="3">Gfo/Idh/MocA-like oxidoreductase N-terminal domain-containing protein</fullName>
    </recommendedName>
</protein>
<dbReference type="Gene3D" id="3.30.360.10">
    <property type="entry name" value="Dihydrodipicolinate Reductase, domain 2"/>
    <property type="match status" value="1"/>
</dbReference>